<evidence type="ECO:0000313" key="3">
    <source>
        <dbReference type="EMBL" id="KAK1679188.1"/>
    </source>
</evidence>
<comment type="caution">
    <text evidence="3">The sequence shown here is derived from an EMBL/GenBank/DDBJ whole genome shotgun (WGS) entry which is preliminary data.</text>
</comment>
<reference evidence="3" key="1">
    <citation type="submission" date="2023-07" db="EMBL/GenBank/DDBJ databases">
        <title>A chromosome-level genome assembly of Lolium multiflorum.</title>
        <authorList>
            <person name="Chen Y."/>
            <person name="Copetti D."/>
            <person name="Kolliker R."/>
            <person name="Studer B."/>
        </authorList>
    </citation>
    <scope>NUCLEOTIDE SEQUENCE</scope>
    <source>
        <strain evidence="3">02402/16</strain>
        <tissue evidence="3">Leaf</tissue>
    </source>
</reference>
<evidence type="ECO:0000313" key="4">
    <source>
        <dbReference type="Proteomes" id="UP001231189"/>
    </source>
</evidence>
<keyword evidence="1" id="KW-1133">Transmembrane helix</keyword>
<dbReference type="InterPro" id="IPR013103">
    <property type="entry name" value="RVT_2"/>
</dbReference>
<evidence type="ECO:0000259" key="2">
    <source>
        <dbReference type="Pfam" id="PF07727"/>
    </source>
</evidence>
<keyword evidence="1" id="KW-0472">Membrane</keyword>
<name>A0AAD8WV27_LOLMU</name>
<dbReference type="CDD" id="cd09272">
    <property type="entry name" value="RNase_HI_RT_Ty1"/>
    <property type="match status" value="1"/>
</dbReference>
<sequence length="627" mass="68980">MSIPHWREAMEQEYQALLRNETWTLVPSPPKVNIIDSKWVFKVKKHADGSIERYKARLVARGFRQRYGLDYEDTFSPVVKPTTIRLLLSIAVTRGWSLRQLDVQNAFLHGVLEEEVYMRQPPGFTDPDRPDYICRLTKALYGLKQAPRAWHARLATALRAHGFSPSTADSSLFLLHKPTITMYLLVYVDDIILVSSSQIAADALVRSLGADFAVKDLGRLHYFLGVEVSPHAAGLIMTQKKYSLELLQRAGMLKCKPIATPMSSTDKLTAVDGMLLSPADATEYRSIVGGLQYLTITRPDISFAVNRVCQYLQAPRDTHWSAVKRILRYVRLTVSHGLHIRPHPSGVLSAFSDADWAGSPDDRRSTGSYAVFYGSSLIAWSARKQATVSRSSTEAEYKAVGDATAEIIWVQSLLRELDSTKCEITNHTNKNLLGKRNHTAKIDWRSAMPFAGTVTSSTLLLLIFLCAEGWPVKGLMPKTGSVVIVGNNVTATGTALMCYATGTASSSRRRRSQAGQDVQQQGAAHRPLRLRVFDAATVLLRTVLLNGAGSAPSPPMPGDRLASAAVASPEDKLGLSWRAKAWCGWVLAMTLVVVVFVARSVDSTRSCSIAHSHNRAGAEPDLIGPTD</sequence>
<dbReference type="PANTHER" id="PTHR11439">
    <property type="entry name" value="GAG-POL-RELATED RETROTRANSPOSON"/>
    <property type="match status" value="1"/>
</dbReference>
<dbReference type="Pfam" id="PF07727">
    <property type="entry name" value="RVT_2"/>
    <property type="match status" value="1"/>
</dbReference>
<feature type="domain" description="Reverse transcriptase Ty1/copia-type" evidence="2">
    <location>
        <begin position="20"/>
        <end position="263"/>
    </location>
</feature>
<proteinExistence type="predicted"/>
<keyword evidence="1" id="KW-0812">Transmembrane</keyword>
<dbReference type="PANTHER" id="PTHR11439:SF450">
    <property type="entry name" value="REVERSE TRANSCRIPTASE TY1_COPIA-TYPE DOMAIN-CONTAINING PROTEIN"/>
    <property type="match status" value="1"/>
</dbReference>
<dbReference type="Proteomes" id="UP001231189">
    <property type="component" value="Unassembled WGS sequence"/>
</dbReference>
<dbReference type="EMBL" id="JAUUTY010000002">
    <property type="protein sequence ID" value="KAK1679188.1"/>
    <property type="molecule type" value="Genomic_DNA"/>
</dbReference>
<feature type="transmembrane region" description="Helical" evidence="1">
    <location>
        <begin position="582"/>
        <end position="601"/>
    </location>
</feature>
<dbReference type="AlphaFoldDB" id="A0AAD8WV27"/>
<organism evidence="3 4">
    <name type="scientific">Lolium multiflorum</name>
    <name type="common">Italian ryegrass</name>
    <name type="synonym">Lolium perenne subsp. multiflorum</name>
    <dbReference type="NCBI Taxonomy" id="4521"/>
    <lineage>
        <taxon>Eukaryota</taxon>
        <taxon>Viridiplantae</taxon>
        <taxon>Streptophyta</taxon>
        <taxon>Embryophyta</taxon>
        <taxon>Tracheophyta</taxon>
        <taxon>Spermatophyta</taxon>
        <taxon>Magnoliopsida</taxon>
        <taxon>Liliopsida</taxon>
        <taxon>Poales</taxon>
        <taxon>Poaceae</taxon>
        <taxon>BOP clade</taxon>
        <taxon>Pooideae</taxon>
        <taxon>Poodae</taxon>
        <taxon>Poeae</taxon>
        <taxon>Poeae Chloroplast Group 2 (Poeae type)</taxon>
        <taxon>Loliodinae</taxon>
        <taxon>Loliinae</taxon>
        <taxon>Lolium</taxon>
    </lineage>
</organism>
<gene>
    <name evidence="3" type="ORF">QYE76_040036</name>
</gene>
<protein>
    <recommendedName>
        <fullName evidence="2">Reverse transcriptase Ty1/copia-type domain-containing protein</fullName>
    </recommendedName>
</protein>
<accession>A0AAD8WV27</accession>
<dbReference type="InterPro" id="IPR043502">
    <property type="entry name" value="DNA/RNA_pol_sf"/>
</dbReference>
<dbReference type="SUPFAM" id="SSF56672">
    <property type="entry name" value="DNA/RNA polymerases"/>
    <property type="match status" value="1"/>
</dbReference>
<evidence type="ECO:0000256" key="1">
    <source>
        <dbReference type="SAM" id="Phobius"/>
    </source>
</evidence>
<keyword evidence="4" id="KW-1185">Reference proteome</keyword>